<keyword evidence="2 12" id="KW-1003">Cell membrane</keyword>
<evidence type="ECO:0000256" key="2">
    <source>
        <dbReference type="ARBA" id="ARBA00022475"/>
    </source>
</evidence>
<keyword evidence="9 12" id="KW-0407">Ion channel</keyword>
<dbReference type="GO" id="GO:0046872">
    <property type="term" value="F:metal ion binding"/>
    <property type="evidence" value="ECO:0007669"/>
    <property type="project" value="UniProtKB-KW"/>
</dbReference>
<gene>
    <name evidence="12 13" type="primary">crcB</name>
    <name evidence="12" type="synonym">fluC</name>
    <name evidence="13" type="ORF">clem_11930</name>
</gene>
<keyword evidence="3" id="KW-0997">Cell inner membrane</keyword>
<comment type="activity regulation">
    <text evidence="12">Na(+) is not transported, but it plays an essential structural role and its presence is essential for fluoride channel function.</text>
</comment>
<comment type="catalytic activity">
    <reaction evidence="11">
        <text>fluoride(in) = fluoride(out)</text>
        <dbReference type="Rhea" id="RHEA:76159"/>
        <dbReference type="ChEBI" id="CHEBI:17051"/>
    </reaction>
    <physiologicalReaction direction="left-to-right" evidence="11">
        <dbReference type="Rhea" id="RHEA:76160"/>
    </physiologicalReaction>
</comment>
<dbReference type="Pfam" id="PF02537">
    <property type="entry name" value="CRCB"/>
    <property type="match status" value="1"/>
</dbReference>
<dbReference type="GO" id="GO:0062054">
    <property type="term" value="F:fluoride channel activity"/>
    <property type="evidence" value="ECO:0007669"/>
    <property type="project" value="UniProtKB-UniRule"/>
</dbReference>
<feature type="transmembrane region" description="Helical" evidence="12">
    <location>
        <begin position="98"/>
        <end position="121"/>
    </location>
</feature>
<dbReference type="Proteomes" id="UP000201728">
    <property type="component" value="Chromosome"/>
</dbReference>
<dbReference type="RefSeq" id="WP_232505467.1">
    <property type="nucleotide sequence ID" value="NZ_CP016397.1"/>
</dbReference>
<dbReference type="InterPro" id="IPR003691">
    <property type="entry name" value="FluC"/>
</dbReference>
<keyword evidence="5 12" id="KW-1133">Transmembrane helix</keyword>
<organism evidence="13 14">
    <name type="scientific">Legionella clemsonensis</name>
    <dbReference type="NCBI Taxonomy" id="1867846"/>
    <lineage>
        <taxon>Bacteria</taxon>
        <taxon>Pseudomonadati</taxon>
        <taxon>Pseudomonadota</taxon>
        <taxon>Gammaproteobacteria</taxon>
        <taxon>Legionellales</taxon>
        <taxon>Legionellaceae</taxon>
        <taxon>Legionella</taxon>
    </lineage>
</organism>
<evidence type="ECO:0000256" key="8">
    <source>
        <dbReference type="ARBA" id="ARBA00023136"/>
    </source>
</evidence>
<evidence type="ECO:0000256" key="5">
    <source>
        <dbReference type="ARBA" id="ARBA00022989"/>
    </source>
</evidence>
<protein>
    <recommendedName>
        <fullName evidence="12">Fluoride-specific ion channel FluC</fullName>
    </recommendedName>
</protein>
<dbReference type="KEGG" id="lcd:clem_11930"/>
<keyword evidence="14" id="KW-1185">Reference proteome</keyword>
<proteinExistence type="inferred from homology"/>
<evidence type="ECO:0000256" key="1">
    <source>
        <dbReference type="ARBA" id="ARBA00004651"/>
    </source>
</evidence>
<dbReference type="AlphaFoldDB" id="A0A222P514"/>
<evidence type="ECO:0000256" key="7">
    <source>
        <dbReference type="ARBA" id="ARBA00023065"/>
    </source>
</evidence>
<comment type="similarity">
    <text evidence="10 12">Belongs to the fluoride channel Fluc/FEX (TC 1.A.43) family.</text>
</comment>
<feature type="transmembrane region" description="Helical" evidence="12">
    <location>
        <begin position="68"/>
        <end position="86"/>
    </location>
</feature>
<dbReference type="HAMAP" id="MF_00454">
    <property type="entry name" value="FluC"/>
    <property type="match status" value="1"/>
</dbReference>
<dbReference type="GO" id="GO:0005886">
    <property type="term" value="C:plasma membrane"/>
    <property type="evidence" value="ECO:0007669"/>
    <property type="project" value="UniProtKB-SubCell"/>
</dbReference>
<keyword evidence="12" id="KW-0813">Transport</keyword>
<dbReference type="GO" id="GO:0140114">
    <property type="term" value="P:cellular detoxification of fluoride"/>
    <property type="evidence" value="ECO:0007669"/>
    <property type="project" value="UniProtKB-UniRule"/>
</dbReference>
<evidence type="ECO:0000256" key="12">
    <source>
        <dbReference type="HAMAP-Rule" id="MF_00454"/>
    </source>
</evidence>
<evidence type="ECO:0000256" key="9">
    <source>
        <dbReference type="ARBA" id="ARBA00023303"/>
    </source>
</evidence>
<feature type="transmembrane region" description="Helical" evidence="12">
    <location>
        <begin position="34"/>
        <end position="56"/>
    </location>
</feature>
<keyword evidence="8 12" id="KW-0472">Membrane</keyword>
<comment type="function">
    <text evidence="12">Fluoride-specific ion channel. Important for reducing fluoride concentration in the cell, thus reducing its toxicity.</text>
</comment>
<comment type="subcellular location">
    <subcellularLocation>
        <location evidence="1 12">Cell membrane</location>
        <topology evidence="1 12">Multi-pass membrane protein</topology>
    </subcellularLocation>
</comment>
<evidence type="ECO:0000313" key="14">
    <source>
        <dbReference type="Proteomes" id="UP000201728"/>
    </source>
</evidence>
<evidence type="ECO:0000256" key="3">
    <source>
        <dbReference type="ARBA" id="ARBA00022519"/>
    </source>
</evidence>
<evidence type="ECO:0000256" key="6">
    <source>
        <dbReference type="ARBA" id="ARBA00023053"/>
    </source>
</evidence>
<dbReference type="NCBIfam" id="TIGR00494">
    <property type="entry name" value="crcB"/>
    <property type="match status" value="1"/>
</dbReference>
<evidence type="ECO:0000313" key="13">
    <source>
        <dbReference type="EMBL" id="ASQ46922.1"/>
    </source>
</evidence>
<evidence type="ECO:0000256" key="11">
    <source>
        <dbReference type="ARBA" id="ARBA00035585"/>
    </source>
</evidence>
<dbReference type="EMBL" id="CP016397">
    <property type="protein sequence ID" value="ASQ46922.1"/>
    <property type="molecule type" value="Genomic_DNA"/>
</dbReference>
<sequence length="131" mass="14310">MLQSLFAIAIGGAMGALARFGTVVLLQKILGYNYPYGTLAVNCIGSFLAGFIMLLLLERVAGSEFWRLLLIVGFLGAYTTFSSFSWETWTLYQKGDSLTALANILFNNAGALVMVFIGIYAGRMMLDKFPV</sequence>
<keyword evidence="6 12" id="KW-0915">Sodium</keyword>
<name>A0A222P514_9GAMM</name>
<keyword evidence="4 12" id="KW-0812">Transmembrane</keyword>
<dbReference type="PANTHER" id="PTHR28259:SF1">
    <property type="entry name" value="FLUORIDE EXPORT PROTEIN 1-RELATED"/>
    <property type="match status" value="1"/>
</dbReference>
<reference evidence="14" key="1">
    <citation type="submission" date="2016-07" db="EMBL/GenBank/DDBJ databases">
        <authorList>
            <person name="Florea S."/>
            <person name="Webb J.S."/>
            <person name="Jaromczyk J."/>
            <person name="Schardl C.L."/>
        </authorList>
    </citation>
    <scope>NUCLEOTIDE SEQUENCE [LARGE SCALE GENOMIC DNA]</scope>
    <source>
        <strain evidence="14">CDC-D5610</strain>
    </source>
</reference>
<evidence type="ECO:0000256" key="10">
    <source>
        <dbReference type="ARBA" id="ARBA00035120"/>
    </source>
</evidence>
<feature type="binding site" evidence="12">
    <location>
        <position position="76"/>
    </location>
    <ligand>
        <name>Na(+)</name>
        <dbReference type="ChEBI" id="CHEBI:29101"/>
        <note>structural</note>
    </ligand>
</feature>
<keyword evidence="7 12" id="KW-0406">Ion transport</keyword>
<keyword evidence="12" id="KW-0479">Metal-binding</keyword>
<dbReference type="PANTHER" id="PTHR28259">
    <property type="entry name" value="FLUORIDE EXPORT PROTEIN 1-RELATED"/>
    <property type="match status" value="1"/>
</dbReference>
<accession>A0A222P514</accession>
<evidence type="ECO:0000256" key="4">
    <source>
        <dbReference type="ARBA" id="ARBA00022692"/>
    </source>
</evidence>
<feature type="binding site" evidence="12">
    <location>
        <position position="79"/>
    </location>
    <ligand>
        <name>Na(+)</name>
        <dbReference type="ChEBI" id="CHEBI:29101"/>
        <note>structural</note>
    </ligand>
</feature>